<keyword evidence="2" id="KW-1185">Reference proteome</keyword>
<dbReference type="RefSeq" id="WP_067517839.1">
    <property type="nucleotide sequence ID" value="NZ_JABELX010000003.1"/>
</dbReference>
<dbReference type="Pfam" id="PF14030">
    <property type="entry name" value="DUF4245"/>
    <property type="match status" value="1"/>
</dbReference>
<comment type="caution">
    <text evidence="1">The sequence shown here is derived from an EMBL/GenBank/DDBJ whole genome shotgun (WGS) entry which is preliminary data.</text>
</comment>
<name>A0A849CAA5_9NOCA</name>
<dbReference type="EMBL" id="JABELX010000003">
    <property type="protein sequence ID" value="NNH69891.1"/>
    <property type="molecule type" value="Genomic_DNA"/>
</dbReference>
<evidence type="ECO:0000313" key="2">
    <source>
        <dbReference type="Proteomes" id="UP000586827"/>
    </source>
</evidence>
<dbReference type="InterPro" id="IPR025339">
    <property type="entry name" value="DUF4245"/>
</dbReference>
<organism evidence="1 2">
    <name type="scientific">Nocardia uniformis</name>
    <dbReference type="NCBI Taxonomy" id="53432"/>
    <lineage>
        <taxon>Bacteria</taxon>
        <taxon>Bacillati</taxon>
        <taxon>Actinomycetota</taxon>
        <taxon>Actinomycetes</taxon>
        <taxon>Mycobacteriales</taxon>
        <taxon>Nocardiaceae</taxon>
        <taxon>Nocardia</taxon>
    </lineage>
</organism>
<dbReference type="Proteomes" id="UP000586827">
    <property type="component" value="Unassembled WGS sequence"/>
</dbReference>
<protein>
    <submittedName>
        <fullName evidence="1">DUF4245 domain-containing protein</fullName>
    </submittedName>
</protein>
<evidence type="ECO:0000313" key="1">
    <source>
        <dbReference type="EMBL" id="NNH69891.1"/>
    </source>
</evidence>
<accession>A0A849CAA5</accession>
<gene>
    <name evidence="1" type="ORF">HLB23_08445</name>
</gene>
<sequence>MPNTKPRIMNDWKDLFWSLLPLVLICLVIAGIASQCTFSAKGPTPGQIPHFDLDNSLADDAKRMSFPIRKPALPEGWTPNSGHHDTITGPGGGAVSTVGFLTPQGTYMQLTQTDAAEEALAKNVVGTRYATGTEQIGDRKWVVYAEPGTETAWITDFGDVRILIKGAGNAAAYNTLATVTGQAQPLPRG</sequence>
<dbReference type="AlphaFoldDB" id="A0A849CAA5"/>
<proteinExistence type="predicted"/>
<reference evidence="1 2" key="1">
    <citation type="submission" date="2020-05" db="EMBL/GenBank/DDBJ databases">
        <title>MicrobeNet Type strains.</title>
        <authorList>
            <person name="Nicholson A.C."/>
        </authorList>
    </citation>
    <scope>NUCLEOTIDE SEQUENCE [LARGE SCALE GENOMIC DNA]</scope>
    <source>
        <strain evidence="1 2">JCM 3224</strain>
    </source>
</reference>